<gene>
    <name evidence="9" type="ORF">HG263_05660</name>
</gene>
<feature type="domain" description="Peptidase M48" evidence="8">
    <location>
        <begin position="154"/>
        <end position="333"/>
    </location>
</feature>
<keyword evidence="7" id="KW-0472">Membrane</keyword>
<evidence type="ECO:0000313" key="9">
    <source>
        <dbReference type="EMBL" id="NOU50023.1"/>
    </source>
</evidence>
<evidence type="ECO:0000259" key="8">
    <source>
        <dbReference type="Pfam" id="PF01435"/>
    </source>
</evidence>
<keyword evidence="2" id="KW-0479">Metal-binding</keyword>
<dbReference type="CDD" id="cd07332">
    <property type="entry name" value="M48C_Oma1_like"/>
    <property type="match status" value="1"/>
</dbReference>
<dbReference type="PANTHER" id="PTHR22726">
    <property type="entry name" value="METALLOENDOPEPTIDASE OMA1"/>
    <property type="match status" value="1"/>
</dbReference>
<dbReference type="EMBL" id="JABBPG010000002">
    <property type="protein sequence ID" value="NOU50023.1"/>
    <property type="molecule type" value="Genomic_DNA"/>
</dbReference>
<accession>A0A849VBS1</accession>
<evidence type="ECO:0000256" key="4">
    <source>
        <dbReference type="ARBA" id="ARBA00022833"/>
    </source>
</evidence>
<dbReference type="GO" id="GO:0004222">
    <property type="term" value="F:metalloendopeptidase activity"/>
    <property type="evidence" value="ECO:0007669"/>
    <property type="project" value="InterPro"/>
</dbReference>
<evidence type="ECO:0000256" key="7">
    <source>
        <dbReference type="SAM" id="Phobius"/>
    </source>
</evidence>
<evidence type="ECO:0000256" key="1">
    <source>
        <dbReference type="ARBA" id="ARBA00022670"/>
    </source>
</evidence>
<dbReference type="Gene3D" id="3.30.2010.10">
    <property type="entry name" value="Metalloproteases ('zincins'), catalytic domain"/>
    <property type="match status" value="1"/>
</dbReference>
<dbReference type="InterPro" id="IPR051156">
    <property type="entry name" value="Mito/Outer_Membr_Metalloprot"/>
</dbReference>
<keyword evidence="1 6" id="KW-0645">Protease</keyword>
<reference evidence="9 10" key="1">
    <citation type="submission" date="2020-04" db="EMBL/GenBank/DDBJ databases">
        <title>Pseudoalteromonas caenipelagi sp. nov., isolated from a tidal flat.</title>
        <authorList>
            <person name="Park S."/>
            <person name="Yoon J.-H."/>
        </authorList>
    </citation>
    <scope>NUCLEOTIDE SEQUENCE [LARGE SCALE GENOMIC DNA]</scope>
    <source>
        <strain evidence="9 10">JBTF-M23</strain>
    </source>
</reference>
<dbReference type="GO" id="GO:0046872">
    <property type="term" value="F:metal ion binding"/>
    <property type="evidence" value="ECO:0007669"/>
    <property type="project" value="UniProtKB-KW"/>
</dbReference>
<sequence length="337" mass="37788">MKTTGRLYHAHSNTFIYCELSLSDECVVFSNDEGLHERLPKPRLVLGMAIKGQAQDITLPDGRRFLCDDKTFRLNQHSTSSFIERSEQHKGLVIGAIFFCPLLLYWLFFIAIPHVAASSAGHLPQSVIETIGQQSMTLIEKAALEPTQLDEQKVANAERIWLELINQLQLNEQKYRLGFYQSEFFGANAFALPHGQIVVTDDLILKLADYDDAFRAVLLHEIGHVEHRHSVKIAAQTAGTTVALAIVFGDLQGIVDLALGVGTAIMQQQFSQGMERQADDYALSNLLKLGYKPEHFATALEIISQGTDDDSQSWSKYLSTHPHVKSRIEKARTYKHP</sequence>
<evidence type="ECO:0000313" key="10">
    <source>
        <dbReference type="Proteomes" id="UP000586305"/>
    </source>
</evidence>
<keyword evidence="3 6" id="KW-0378">Hydrolase</keyword>
<keyword evidence="7" id="KW-0812">Transmembrane</keyword>
<dbReference type="Pfam" id="PF01435">
    <property type="entry name" value="Peptidase_M48"/>
    <property type="match status" value="1"/>
</dbReference>
<evidence type="ECO:0000256" key="6">
    <source>
        <dbReference type="RuleBase" id="RU003983"/>
    </source>
</evidence>
<keyword evidence="7" id="KW-1133">Transmembrane helix</keyword>
<proteinExistence type="inferred from homology"/>
<evidence type="ECO:0000256" key="5">
    <source>
        <dbReference type="ARBA" id="ARBA00023049"/>
    </source>
</evidence>
<comment type="caution">
    <text evidence="9">The sequence shown here is derived from an EMBL/GenBank/DDBJ whole genome shotgun (WGS) entry which is preliminary data.</text>
</comment>
<dbReference type="GO" id="GO:0051603">
    <property type="term" value="P:proteolysis involved in protein catabolic process"/>
    <property type="evidence" value="ECO:0007669"/>
    <property type="project" value="TreeGrafter"/>
</dbReference>
<keyword evidence="10" id="KW-1185">Reference proteome</keyword>
<keyword evidence="5 6" id="KW-0482">Metalloprotease</keyword>
<organism evidence="9 10">
    <name type="scientific">Pseudoalteromonas caenipelagi</name>
    <dbReference type="NCBI Taxonomy" id="2726988"/>
    <lineage>
        <taxon>Bacteria</taxon>
        <taxon>Pseudomonadati</taxon>
        <taxon>Pseudomonadota</taxon>
        <taxon>Gammaproteobacteria</taxon>
        <taxon>Alteromonadales</taxon>
        <taxon>Pseudoalteromonadaceae</taxon>
        <taxon>Pseudoalteromonas</taxon>
    </lineage>
</organism>
<dbReference type="PANTHER" id="PTHR22726:SF1">
    <property type="entry name" value="METALLOENDOPEPTIDASE OMA1, MITOCHONDRIAL"/>
    <property type="match status" value="1"/>
</dbReference>
<dbReference type="Proteomes" id="UP000586305">
    <property type="component" value="Unassembled WGS sequence"/>
</dbReference>
<evidence type="ECO:0000256" key="2">
    <source>
        <dbReference type="ARBA" id="ARBA00022723"/>
    </source>
</evidence>
<evidence type="ECO:0000256" key="3">
    <source>
        <dbReference type="ARBA" id="ARBA00022801"/>
    </source>
</evidence>
<dbReference type="GO" id="GO:0016020">
    <property type="term" value="C:membrane"/>
    <property type="evidence" value="ECO:0007669"/>
    <property type="project" value="TreeGrafter"/>
</dbReference>
<comment type="similarity">
    <text evidence="6">Belongs to the peptidase M48 family.</text>
</comment>
<keyword evidence="4 6" id="KW-0862">Zinc</keyword>
<dbReference type="InterPro" id="IPR001915">
    <property type="entry name" value="Peptidase_M48"/>
</dbReference>
<feature type="transmembrane region" description="Helical" evidence="7">
    <location>
        <begin position="92"/>
        <end position="116"/>
    </location>
</feature>
<comment type="cofactor">
    <cofactor evidence="6">
        <name>Zn(2+)</name>
        <dbReference type="ChEBI" id="CHEBI:29105"/>
    </cofactor>
    <text evidence="6">Binds 1 zinc ion per subunit.</text>
</comment>
<name>A0A849VBS1_9GAMM</name>
<dbReference type="RefSeq" id="WP_171625103.1">
    <property type="nucleotide sequence ID" value="NZ_JABBPG010000002.1"/>
</dbReference>
<dbReference type="AlphaFoldDB" id="A0A849VBS1"/>
<protein>
    <submittedName>
        <fullName evidence="9">M48 family metallopeptidase</fullName>
    </submittedName>
</protein>